<dbReference type="GO" id="GO:0000974">
    <property type="term" value="C:Prp19 complex"/>
    <property type="evidence" value="ECO:0007669"/>
    <property type="project" value="TreeGrafter"/>
</dbReference>
<dbReference type="InterPro" id="IPR039171">
    <property type="entry name" value="Cwc2/Slt11"/>
</dbReference>
<dbReference type="GO" id="GO:0036002">
    <property type="term" value="F:pre-mRNA binding"/>
    <property type="evidence" value="ECO:0007669"/>
    <property type="project" value="TreeGrafter"/>
</dbReference>
<evidence type="ECO:0000313" key="9">
    <source>
        <dbReference type="EMBL" id="PJF17530.1"/>
    </source>
</evidence>
<dbReference type="PROSITE" id="PS50102">
    <property type="entry name" value="RRM"/>
    <property type="match status" value="1"/>
</dbReference>
<feature type="domain" description="C3H1-type" evidence="8">
    <location>
        <begin position="124"/>
        <end position="151"/>
    </location>
</feature>
<dbReference type="InterPro" id="IPR048995">
    <property type="entry name" value="STL11/RBM22-like_N"/>
</dbReference>
<keyword evidence="4 5" id="KW-0694">RNA-binding</keyword>
<feature type="zinc finger region" description="C3H1-type" evidence="6">
    <location>
        <begin position="124"/>
        <end position="151"/>
    </location>
</feature>
<evidence type="ECO:0000256" key="5">
    <source>
        <dbReference type="PROSITE-ProRule" id="PRU00176"/>
    </source>
</evidence>
<dbReference type="SMART" id="SM00356">
    <property type="entry name" value="ZnF_C3H1"/>
    <property type="match status" value="1"/>
</dbReference>
<keyword evidence="2 6" id="KW-0863">Zinc-finger</keyword>
<dbReference type="InterPro" id="IPR000571">
    <property type="entry name" value="Znf_CCCH"/>
</dbReference>
<dbReference type="EMBL" id="MTSL01000169">
    <property type="protein sequence ID" value="PJF17530.1"/>
    <property type="molecule type" value="Genomic_DNA"/>
</dbReference>
<evidence type="ECO:0008006" key="11">
    <source>
        <dbReference type="Google" id="ProtNLM"/>
    </source>
</evidence>
<dbReference type="Pfam" id="PF00642">
    <property type="entry name" value="zf-CCCH"/>
    <property type="match status" value="1"/>
</dbReference>
<dbReference type="InterPro" id="IPR036855">
    <property type="entry name" value="Znf_CCCH_sf"/>
</dbReference>
<evidence type="ECO:0000313" key="10">
    <source>
        <dbReference type="Proteomes" id="UP000240830"/>
    </source>
</evidence>
<evidence type="ECO:0000256" key="6">
    <source>
        <dbReference type="PROSITE-ProRule" id="PRU00723"/>
    </source>
</evidence>
<dbReference type="PANTHER" id="PTHR14089:SF6">
    <property type="entry name" value="PRE-MRNA-SPLICING FACTOR RBM22"/>
    <property type="match status" value="1"/>
</dbReference>
<dbReference type="InterPro" id="IPR035979">
    <property type="entry name" value="RBD_domain_sf"/>
</dbReference>
<organism evidence="9 10">
    <name type="scientific">Paramicrosporidium saccamoebae</name>
    <dbReference type="NCBI Taxonomy" id="1246581"/>
    <lineage>
        <taxon>Eukaryota</taxon>
        <taxon>Fungi</taxon>
        <taxon>Fungi incertae sedis</taxon>
        <taxon>Cryptomycota</taxon>
        <taxon>Cryptomycota incertae sedis</taxon>
        <taxon>Paramicrosporidium</taxon>
    </lineage>
</organism>
<dbReference type="GO" id="GO:0071006">
    <property type="term" value="C:U2-type catalytic step 1 spliceosome"/>
    <property type="evidence" value="ECO:0007669"/>
    <property type="project" value="TreeGrafter"/>
</dbReference>
<dbReference type="Gene3D" id="4.10.1000.10">
    <property type="entry name" value="Zinc finger, CCCH-type"/>
    <property type="match status" value="1"/>
</dbReference>
<proteinExistence type="predicted"/>
<dbReference type="InterPro" id="IPR012677">
    <property type="entry name" value="Nucleotide-bd_a/b_plait_sf"/>
</dbReference>
<accession>A0A2H9TIT0</accession>
<dbReference type="Pfam" id="PF00076">
    <property type="entry name" value="RRM_1"/>
    <property type="match status" value="1"/>
</dbReference>
<gene>
    <name evidence="9" type="ORF">PSACC_02614</name>
</gene>
<reference evidence="9 10" key="1">
    <citation type="submission" date="2016-10" db="EMBL/GenBank/DDBJ databases">
        <title>The genome of Paramicrosporidium saccamoebae is the missing link in understanding Cryptomycota and Microsporidia evolution.</title>
        <authorList>
            <person name="Quandt C.A."/>
            <person name="Beaudet D."/>
            <person name="Corsaro D."/>
            <person name="Michel R."/>
            <person name="Corradi N."/>
            <person name="James T."/>
        </authorList>
    </citation>
    <scope>NUCLEOTIDE SEQUENCE [LARGE SCALE GENOMIC DNA]</scope>
    <source>
        <strain evidence="9 10">KSL3</strain>
    </source>
</reference>
<protein>
    <recommendedName>
        <fullName evidence="11">Pre-mRNA-splicing factor SLT11</fullName>
    </recommendedName>
</protein>
<dbReference type="STRING" id="1246581.A0A2H9TIT0"/>
<keyword evidence="1 6" id="KW-0479">Metal-binding</keyword>
<dbReference type="Gene3D" id="3.30.70.330">
    <property type="match status" value="1"/>
</dbReference>
<dbReference type="Proteomes" id="UP000240830">
    <property type="component" value="Unassembled WGS sequence"/>
</dbReference>
<comment type="caution">
    <text evidence="9">The sequence shown here is derived from an EMBL/GenBank/DDBJ whole genome shotgun (WGS) entry which is preliminary data.</text>
</comment>
<sequence length="284" mass="31557">MTKEKFGSDCKVCLKPYTTFRWCPGTKMRFRRTVICGTCAKLKNVCQSCMLDLQYGLPVQVRDSVLGVQEHVPKNEPNREYFLATNASRLARGDASLLNYDSIADPAAKEALENLASKRPRPDKNLAPPCSFYAKGKCTRGDTCPYRHVLVAERYPSLQSYRDRYHGENDPDAEKIFELNPHLPKAASSSKTLISEKVVRTLFVQGIRLGLTEDDIKEFFAARAVVTKVRLVVDGTAALVMFGSKTDADTAASETLGTSDIRGIPVKVSWAKDNLHDDTNVETS</sequence>
<feature type="domain" description="RRM" evidence="7">
    <location>
        <begin position="200"/>
        <end position="273"/>
    </location>
</feature>
<dbReference type="SMART" id="SM00360">
    <property type="entry name" value="RRM"/>
    <property type="match status" value="1"/>
</dbReference>
<dbReference type="Pfam" id="PF21369">
    <property type="entry name" value="STL11_N"/>
    <property type="match status" value="1"/>
</dbReference>
<evidence type="ECO:0000256" key="1">
    <source>
        <dbReference type="ARBA" id="ARBA00022723"/>
    </source>
</evidence>
<evidence type="ECO:0000256" key="4">
    <source>
        <dbReference type="ARBA" id="ARBA00022884"/>
    </source>
</evidence>
<evidence type="ECO:0000256" key="2">
    <source>
        <dbReference type="ARBA" id="ARBA00022771"/>
    </source>
</evidence>
<dbReference type="SUPFAM" id="SSF90229">
    <property type="entry name" value="CCCH zinc finger"/>
    <property type="match status" value="1"/>
</dbReference>
<name>A0A2H9TIT0_9FUNG</name>
<keyword evidence="10" id="KW-1185">Reference proteome</keyword>
<dbReference type="GO" id="GO:0017070">
    <property type="term" value="F:U6 snRNA binding"/>
    <property type="evidence" value="ECO:0007669"/>
    <property type="project" value="TreeGrafter"/>
</dbReference>
<dbReference type="AlphaFoldDB" id="A0A2H9TIT0"/>
<dbReference type="PROSITE" id="PS50103">
    <property type="entry name" value="ZF_C3H1"/>
    <property type="match status" value="1"/>
</dbReference>
<dbReference type="SUPFAM" id="SSF54928">
    <property type="entry name" value="RNA-binding domain, RBD"/>
    <property type="match status" value="1"/>
</dbReference>
<dbReference type="InterPro" id="IPR000504">
    <property type="entry name" value="RRM_dom"/>
</dbReference>
<evidence type="ECO:0000259" key="7">
    <source>
        <dbReference type="PROSITE" id="PS50102"/>
    </source>
</evidence>
<dbReference type="GO" id="GO:0071007">
    <property type="term" value="C:U2-type catalytic step 2 spliceosome"/>
    <property type="evidence" value="ECO:0007669"/>
    <property type="project" value="TreeGrafter"/>
</dbReference>
<evidence type="ECO:0000256" key="3">
    <source>
        <dbReference type="ARBA" id="ARBA00022833"/>
    </source>
</evidence>
<dbReference type="OrthoDB" id="10259600at2759"/>
<evidence type="ECO:0000259" key="8">
    <source>
        <dbReference type="PROSITE" id="PS50103"/>
    </source>
</evidence>
<keyword evidence="3 6" id="KW-0862">Zinc</keyword>
<dbReference type="PANTHER" id="PTHR14089">
    <property type="entry name" value="PRE-MRNA-SPLICING FACTOR RBM22"/>
    <property type="match status" value="1"/>
</dbReference>
<dbReference type="GO" id="GO:0008270">
    <property type="term" value="F:zinc ion binding"/>
    <property type="evidence" value="ECO:0007669"/>
    <property type="project" value="UniProtKB-KW"/>
</dbReference>